<comment type="caution">
    <text evidence="15">The sequence shown here is derived from an EMBL/GenBank/DDBJ whole genome shotgun (WGS) entry which is preliminary data.</text>
</comment>
<evidence type="ECO:0000313" key="16">
    <source>
        <dbReference type="Proteomes" id="UP000254863"/>
    </source>
</evidence>
<evidence type="ECO:0000256" key="3">
    <source>
        <dbReference type="ARBA" id="ARBA00011738"/>
    </source>
</evidence>
<evidence type="ECO:0000256" key="7">
    <source>
        <dbReference type="ARBA" id="ARBA00035633"/>
    </source>
</evidence>
<evidence type="ECO:0000256" key="4">
    <source>
        <dbReference type="ARBA" id="ARBA00022898"/>
    </source>
</evidence>
<evidence type="ECO:0000256" key="12">
    <source>
        <dbReference type="NCBIfam" id="TIGR03461"/>
    </source>
</evidence>
<accession>A0A7H4N1G7</accession>
<evidence type="ECO:0000256" key="10">
    <source>
        <dbReference type="ARBA" id="ARBA00054027"/>
    </source>
</evidence>
<dbReference type="Pfam" id="PF01063">
    <property type="entry name" value="Aminotran_4"/>
    <property type="match status" value="1"/>
</dbReference>
<evidence type="ECO:0000256" key="9">
    <source>
        <dbReference type="ARBA" id="ARBA00049529"/>
    </source>
</evidence>
<gene>
    <name evidence="15" type="primary">pabC</name>
    <name evidence="15" type="ORF">NCTC11685_01086</name>
</gene>
<keyword evidence="4 14" id="KW-0663">Pyridoxal phosphate</keyword>
<proteinExistence type="inferred from homology"/>
<dbReference type="PROSITE" id="PS00770">
    <property type="entry name" value="AA_TRANSFER_CLASS_4"/>
    <property type="match status" value="1"/>
</dbReference>
<dbReference type="InterPro" id="IPR001544">
    <property type="entry name" value="Aminotrans_IV"/>
</dbReference>
<dbReference type="Gene3D" id="3.20.10.10">
    <property type="entry name" value="D-amino Acid Aminotransferase, subunit A, domain 2"/>
    <property type="match status" value="1"/>
</dbReference>
<dbReference type="AlphaFoldDB" id="A0A7H4N1G7"/>
<dbReference type="GO" id="GO:0005829">
    <property type="term" value="C:cytosol"/>
    <property type="evidence" value="ECO:0007669"/>
    <property type="project" value="TreeGrafter"/>
</dbReference>
<evidence type="ECO:0000256" key="1">
    <source>
        <dbReference type="ARBA" id="ARBA00001933"/>
    </source>
</evidence>
<evidence type="ECO:0000256" key="5">
    <source>
        <dbReference type="ARBA" id="ARBA00022909"/>
    </source>
</evidence>
<dbReference type="InterPro" id="IPR043132">
    <property type="entry name" value="BCAT-like_C"/>
</dbReference>
<dbReference type="CDD" id="cd01559">
    <property type="entry name" value="ADCL_like"/>
    <property type="match status" value="1"/>
</dbReference>
<reference evidence="15 16" key="1">
    <citation type="submission" date="2018-06" db="EMBL/GenBank/DDBJ databases">
        <authorList>
            <consortium name="Pathogen Informatics"/>
            <person name="Doyle S."/>
        </authorList>
    </citation>
    <scope>NUCLEOTIDE SEQUENCE [LARGE SCALE GENOMIC DNA]</scope>
    <source>
        <strain evidence="15 16">NCTC11685</strain>
    </source>
</reference>
<dbReference type="Proteomes" id="UP000254863">
    <property type="component" value="Unassembled WGS sequence"/>
</dbReference>
<dbReference type="GO" id="GO:0030170">
    <property type="term" value="F:pyridoxal phosphate binding"/>
    <property type="evidence" value="ECO:0007669"/>
    <property type="project" value="InterPro"/>
</dbReference>
<dbReference type="GO" id="GO:0008153">
    <property type="term" value="P:4-aminobenzoate biosynthetic process"/>
    <property type="evidence" value="ECO:0007669"/>
    <property type="project" value="UniProtKB-UniRule"/>
</dbReference>
<dbReference type="InterPro" id="IPR036038">
    <property type="entry name" value="Aminotransferase-like"/>
</dbReference>
<sequence>MYLINGAESETLAVNDRSVQFGDGCFTTARIVRGRVQLLSAHLARLQKACEQLFIPYDDDWALLAQEMAHLAQPHQDGVLKVIITRGAGGRGYSAAGCVNPVRILSVSPWPEHYLRWREEGISVTLSPVRLGRNPSLAGLKHLNRLEQVLIRSHLEQTDADEALVLDSDGWLTECCAANLFWRKGSDVFTPRLDQAGVNGIMRQYILAKLAPSPFRVVEATMRPEALREADEVLVCNALMPLVPVRRWNDKRWSTRELYHFLAPLCELSD</sequence>
<dbReference type="InterPro" id="IPR018300">
    <property type="entry name" value="Aminotrans_IV_CS"/>
</dbReference>
<dbReference type="FunFam" id="3.20.10.10:FF:000002">
    <property type="entry name" value="D-alanine aminotransferase"/>
    <property type="match status" value="1"/>
</dbReference>
<comment type="function">
    <text evidence="10">Involved in the biosynthesis of p-aminobenzoate (PABA), a precursor of tetrahydrofolate. Converts 4-amino-4-deoxychorismate into 4-aminobenzoate (PABA) and pyruvate.</text>
</comment>
<comment type="subunit">
    <text evidence="3">Homodimer.</text>
</comment>
<keyword evidence="6 15" id="KW-0456">Lyase</keyword>
<keyword evidence="5" id="KW-0289">Folate biosynthesis</keyword>
<evidence type="ECO:0000256" key="6">
    <source>
        <dbReference type="ARBA" id="ARBA00023239"/>
    </source>
</evidence>
<organism evidence="15 16">
    <name type="scientific">Klebsiella michiganensis</name>
    <dbReference type="NCBI Taxonomy" id="1134687"/>
    <lineage>
        <taxon>Bacteria</taxon>
        <taxon>Pseudomonadati</taxon>
        <taxon>Pseudomonadota</taxon>
        <taxon>Gammaproteobacteria</taxon>
        <taxon>Enterobacterales</taxon>
        <taxon>Enterobacteriaceae</taxon>
        <taxon>Klebsiella/Raoultella group</taxon>
        <taxon>Klebsiella</taxon>
    </lineage>
</organism>
<protein>
    <recommendedName>
        <fullName evidence="11 12">Aminodeoxychorismate lyase</fullName>
        <ecNumber evidence="8 12">4.1.3.38</ecNumber>
    </recommendedName>
</protein>
<dbReference type="EC" id="4.1.3.38" evidence="8 12"/>
<dbReference type="InterPro" id="IPR050571">
    <property type="entry name" value="Class-IV_PLP-Dep_Aminotrnsfr"/>
</dbReference>
<evidence type="ECO:0000256" key="13">
    <source>
        <dbReference type="RuleBase" id="RU004106"/>
    </source>
</evidence>
<evidence type="ECO:0000256" key="11">
    <source>
        <dbReference type="ARBA" id="ARBA00069174"/>
    </source>
</evidence>
<dbReference type="GO" id="GO:0008696">
    <property type="term" value="F:4-amino-4-deoxychorismate lyase activity"/>
    <property type="evidence" value="ECO:0007669"/>
    <property type="project" value="UniProtKB-UniRule"/>
</dbReference>
<dbReference type="SUPFAM" id="SSF56752">
    <property type="entry name" value="D-aminoacid aminotransferase-like PLP-dependent enzymes"/>
    <property type="match status" value="1"/>
</dbReference>
<dbReference type="InterPro" id="IPR017824">
    <property type="entry name" value="Aminodeoxychorismate_lyase_IV"/>
</dbReference>
<dbReference type="NCBIfam" id="NF004761">
    <property type="entry name" value="PRK06092.1"/>
    <property type="match status" value="1"/>
</dbReference>
<dbReference type="NCBIfam" id="TIGR03461">
    <property type="entry name" value="pabC_Proteo"/>
    <property type="match status" value="1"/>
</dbReference>
<comment type="cofactor">
    <cofactor evidence="1 14">
        <name>pyridoxal 5'-phosphate</name>
        <dbReference type="ChEBI" id="CHEBI:597326"/>
    </cofactor>
</comment>
<evidence type="ECO:0000256" key="14">
    <source>
        <dbReference type="RuleBase" id="RU004516"/>
    </source>
</evidence>
<dbReference type="PANTHER" id="PTHR42743:SF2">
    <property type="entry name" value="AMINODEOXYCHORISMATE LYASE"/>
    <property type="match status" value="1"/>
</dbReference>
<evidence type="ECO:0000313" key="15">
    <source>
        <dbReference type="EMBL" id="STV74443.1"/>
    </source>
</evidence>
<dbReference type="PANTHER" id="PTHR42743">
    <property type="entry name" value="AMINO-ACID AMINOTRANSFERASE"/>
    <property type="match status" value="1"/>
</dbReference>
<comment type="catalytic activity">
    <reaction evidence="9">
        <text>4-amino-4-deoxychorismate = 4-aminobenzoate + pyruvate + H(+)</text>
        <dbReference type="Rhea" id="RHEA:16201"/>
        <dbReference type="ChEBI" id="CHEBI:15361"/>
        <dbReference type="ChEBI" id="CHEBI:15378"/>
        <dbReference type="ChEBI" id="CHEBI:17836"/>
        <dbReference type="ChEBI" id="CHEBI:58406"/>
        <dbReference type="EC" id="4.1.3.38"/>
    </reaction>
</comment>
<name>A0A7H4N1G7_9ENTR</name>
<dbReference type="Gene3D" id="3.30.470.10">
    <property type="match status" value="1"/>
</dbReference>
<dbReference type="EMBL" id="UGMS01000001">
    <property type="protein sequence ID" value="STV74443.1"/>
    <property type="molecule type" value="Genomic_DNA"/>
</dbReference>
<evidence type="ECO:0000256" key="2">
    <source>
        <dbReference type="ARBA" id="ARBA00009320"/>
    </source>
</evidence>
<dbReference type="InterPro" id="IPR043131">
    <property type="entry name" value="BCAT-like_N"/>
</dbReference>
<comment type="pathway">
    <text evidence="7">Cofactor biosynthesis; tetrahydrofolate biosynthesis; 4-aminobenzoate from chorismate: step 2/2.</text>
</comment>
<comment type="similarity">
    <text evidence="2 13">Belongs to the class-IV pyridoxal-phosphate-dependent aminotransferase family.</text>
</comment>
<evidence type="ECO:0000256" key="8">
    <source>
        <dbReference type="ARBA" id="ARBA00035676"/>
    </source>
</evidence>
<dbReference type="GO" id="GO:0046656">
    <property type="term" value="P:folic acid biosynthetic process"/>
    <property type="evidence" value="ECO:0007669"/>
    <property type="project" value="UniProtKB-KW"/>
</dbReference>